<dbReference type="GO" id="GO:0005886">
    <property type="term" value="C:plasma membrane"/>
    <property type="evidence" value="ECO:0007669"/>
    <property type="project" value="TreeGrafter"/>
</dbReference>
<dbReference type="PANTHER" id="PTHR10283">
    <property type="entry name" value="SOLUTE CARRIER FAMILY 13 MEMBER"/>
    <property type="match status" value="1"/>
</dbReference>
<evidence type="ECO:0000313" key="7">
    <source>
        <dbReference type="EMBL" id="ODA34698.1"/>
    </source>
</evidence>
<feature type="transmembrane region" description="Helical" evidence="6">
    <location>
        <begin position="12"/>
        <end position="31"/>
    </location>
</feature>
<keyword evidence="4 6" id="KW-0472">Membrane</keyword>
<keyword evidence="8" id="KW-1185">Reference proteome</keyword>
<keyword evidence="3 6" id="KW-1133">Transmembrane helix</keyword>
<dbReference type="STRING" id="1841610.A6X21_03230"/>
<keyword evidence="2 6" id="KW-0812">Transmembrane</keyword>
<feature type="region of interest" description="Disordered" evidence="5">
    <location>
        <begin position="549"/>
        <end position="572"/>
    </location>
</feature>
<feature type="compositionally biased region" description="Polar residues" evidence="5">
    <location>
        <begin position="554"/>
        <end position="565"/>
    </location>
</feature>
<name>A0A1C3EN99_9PLAN</name>
<evidence type="ECO:0000256" key="4">
    <source>
        <dbReference type="ARBA" id="ARBA00023136"/>
    </source>
</evidence>
<evidence type="ECO:0000256" key="2">
    <source>
        <dbReference type="ARBA" id="ARBA00022692"/>
    </source>
</evidence>
<feature type="transmembrane region" description="Helical" evidence="6">
    <location>
        <begin position="232"/>
        <end position="254"/>
    </location>
</feature>
<feature type="transmembrane region" description="Helical" evidence="6">
    <location>
        <begin position="129"/>
        <end position="145"/>
    </location>
</feature>
<evidence type="ECO:0000313" key="8">
    <source>
        <dbReference type="Proteomes" id="UP000094828"/>
    </source>
</evidence>
<dbReference type="InterPro" id="IPR001898">
    <property type="entry name" value="SLC13A/DASS"/>
</dbReference>
<dbReference type="PANTHER" id="PTHR10283:SF82">
    <property type="entry name" value="SOLUTE CARRIER FAMILY 13 MEMBER 2"/>
    <property type="match status" value="1"/>
</dbReference>
<dbReference type="OrthoDB" id="9766267at2"/>
<feature type="transmembrane region" description="Helical" evidence="6">
    <location>
        <begin position="466"/>
        <end position="484"/>
    </location>
</feature>
<evidence type="ECO:0000256" key="6">
    <source>
        <dbReference type="SAM" id="Phobius"/>
    </source>
</evidence>
<dbReference type="AlphaFoldDB" id="A0A1C3EN99"/>
<feature type="transmembrane region" description="Helical" evidence="6">
    <location>
        <begin position="441"/>
        <end position="459"/>
    </location>
</feature>
<dbReference type="GO" id="GO:0008514">
    <property type="term" value="F:organic anion transmembrane transporter activity"/>
    <property type="evidence" value="ECO:0007669"/>
    <property type="project" value="UniProtKB-ARBA"/>
</dbReference>
<comment type="caution">
    <text evidence="7">The sequence shown here is derived from an EMBL/GenBank/DDBJ whole genome shotgun (WGS) entry which is preliminary data.</text>
</comment>
<proteinExistence type="predicted"/>
<dbReference type="RefSeq" id="WP_068846169.1">
    <property type="nucleotide sequence ID" value="NZ_LYDR01000039.1"/>
</dbReference>
<gene>
    <name evidence="7" type="ORF">A6X21_03230</name>
</gene>
<protein>
    <submittedName>
        <fullName evidence="7">Anion transporter</fullName>
    </submittedName>
</protein>
<feature type="transmembrane region" description="Helical" evidence="6">
    <location>
        <begin position="92"/>
        <end position="109"/>
    </location>
</feature>
<feature type="transmembrane region" description="Helical" evidence="6">
    <location>
        <begin position="151"/>
        <end position="171"/>
    </location>
</feature>
<dbReference type="EMBL" id="LYDR01000039">
    <property type="protein sequence ID" value="ODA34698.1"/>
    <property type="molecule type" value="Genomic_DNA"/>
</dbReference>
<feature type="transmembrane region" description="Helical" evidence="6">
    <location>
        <begin position="43"/>
        <end position="72"/>
    </location>
</feature>
<evidence type="ECO:0000256" key="3">
    <source>
        <dbReference type="ARBA" id="ARBA00022989"/>
    </source>
</evidence>
<feature type="transmembrane region" description="Helical" evidence="6">
    <location>
        <begin position="411"/>
        <end position="435"/>
    </location>
</feature>
<feature type="transmembrane region" description="Helical" evidence="6">
    <location>
        <begin position="192"/>
        <end position="220"/>
    </location>
</feature>
<evidence type="ECO:0000256" key="5">
    <source>
        <dbReference type="SAM" id="MobiDB-lite"/>
    </source>
</evidence>
<dbReference type="CDD" id="cd01115">
    <property type="entry name" value="SLC13_permease"/>
    <property type="match status" value="1"/>
</dbReference>
<feature type="transmembrane region" description="Helical" evidence="6">
    <location>
        <begin position="381"/>
        <end position="399"/>
    </location>
</feature>
<dbReference type="Pfam" id="PF00939">
    <property type="entry name" value="Na_sulph_symp"/>
    <property type="match status" value="1"/>
</dbReference>
<accession>A0A1C3EN99</accession>
<dbReference type="Proteomes" id="UP000094828">
    <property type="component" value="Unassembled WGS sequence"/>
</dbReference>
<dbReference type="GO" id="GO:1905039">
    <property type="term" value="P:carboxylic acid transmembrane transport"/>
    <property type="evidence" value="ECO:0007669"/>
    <property type="project" value="UniProtKB-ARBA"/>
</dbReference>
<reference evidence="7 8" key="1">
    <citation type="submission" date="2016-05" db="EMBL/GenBank/DDBJ databases">
        <title>Genomic and physiological characterization of Planctopirus sp. isolated from fresh water lake.</title>
        <authorList>
            <person name="Subhash Y."/>
            <person name="Ramana C."/>
        </authorList>
    </citation>
    <scope>NUCLEOTIDE SEQUENCE [LARGE SCALE GENOMIC DNA]</scope>
    <source>
        <strain evidence="7 8">JC280</strain>
    </source>
</reference>
<feature type="transmembrane region" description="Helical" evidence="6">
    <location>
        <begin position="504"/>
        <end position="524"/>
    </location>
</feature>
<evidence type="ECO:0000256" key="1">
    <source>
        <dbReference type="ARBA" id="ARBA00004141"/>
    </source>
</evidence>
<comment type="subcellular location">
    <subcellularLocation>
        <location evidence="1">Membrane</location>
        <topology evidence="1">Multi-pass membrane protein</topology>
    </subcellularLocation>
</comment>
<sequence length="572" mass="61597">MAEGDEIDSGWAGRLGLWLGPLLGLVVLVVPGPADLPHAAQRLAAVVVLMAVWWATQCVPMAVTSLVPLIAFPLLGIDSAKNVAGTYLTDSSMLYLGGFIIALAIERWGLHRRVALHVVKATGTSPHGIVWGFMLATFLISMWISNTATTLMMLPIAMALMTSLEELLGSFNEKDPDLQTTQALGRLSCQTYLGVAYAASIGGVATLVGTPTNMAFVGIWEKQFPQAPPISAGQWMATWLPFGLVYLGLAWFVLTRKLTTPAGFSRLNRDFFRERLHDLGPMSRPEWRVLVVFSLTAILWLTRTDLPLSAHLIIPGWGGQAEAFLGWLMADAQPASSHKDWINDSTVGLLFAVLLFVIPAGEKDRGQGSQRLMDWPTANRLPWGILLLFGGGFAIAEGFRITGLSRWSGDLFAWFFIGQSPVVTVLGICALMIFLTEFTSNVATVNAVLPVFAGAAIALGLDPRLVMIPATIATSCGFMLPAGTPPNAIAFGTGRIPIGQMLKYGLWLNLMGIVLCTAATWVLLIPQMGIRIGEVPAWAIPIEKSSSEMEPLSTPLQKAPATQLNPAVEGKK</sequence>
<organism evidence="7 8">
    <name type="scientific">Planctopirus hydrillae</name>
    <dbReference type="NCBI Taxonomy" id="1841610"/>
    <lineage>
        <taxon>Bacteria</taxon>
        <taxon>Pseudomonadati</taxon>
        <taxon>Planctomycetota</taxon>
        <taxon>Planctomycetia</taxon>
        <taxon>Planctomycetales</taxon>
        <taxon>Planctomycetaceae</taxon>
        <taxon>Planctopirus</taxon>
    </lineage>
</organism>